<evidence type="ECO:0000256" key="1">
    <source>
        <dbReference type="SAM" id="Phobius"/>
    </source>
</evidence>
<dbReference type="AlphaFoldDB" id="A0A9Q0KGK6"/>
<keyword evidence="1" id="KW-0812">Transmembrane</keyword>
<sequence length="121" mass="13567">MPRILFVPRPQNSVKDHSRTLLGFPIALFQSESEAVYREEFPIVLLPKLGCFFFFLILFCRFQPSIPATTGAGSGCLVVGGYRSRLVVFQLTGNGEPSFREQLLQWLIAIGICSCVVLIVW</sequence>
<name>A0A9Q0KGK6_9MAGN</name>
<evidence type="ECO:0000313" key="3">
    <source>
        <dbReference type="Proteomes" id="UP001141806"/>
    </source>
</evidence>
<dbReference type="EMBL" id="JAMYWD010000005">
    <property type="protein sequence ID" value="KAJ4970070.1"/>
    <property type="molecule type" value="Genomic_DNA"/>
</dbReference>
<keyword evidence="1" id="KW-1133">Transmembrane helix</keyword>
<keyword evidence="1" id="KW-0472">Membrane</keyword>
<accession>A0A9Q0KGK6</accession>
<protein>
    <submittedName>
        <fullName evidence="2">Uncharacterized protein</fullName>
    </submittedName>
</protein>
<reference evidence="2" key="1">
    <citation type="journal article" date="2023" name="Plant J.">
        <title>The genome of the king protea, Protea cynaroides.</title>
        <authorList>
            <person name="Chang J."/>
            <person name="Duong T.A."/>
            <person name="Schoeman C."/>
            <person name="Ma X."/>
            <person name="Roodt D."/>
            <person name="Barker N."/>
            <person name="Li Z."/>
            <person name="Van de Peer Y."/>
            <person name="Mizrachi E."/>
        </authorList>
    </citation>
    <scope>NUCLEOTIDE SEQUENCE</scope>
    <source>
        <tissue evidence="2">Young leaves</tissue>
    </source>
</reference>
<evidence type="ECO:0000313" key="2">
    <source>
        <dbReference type="EMBL" id="KAJ4970070.1"/>
    </source>
</evidence>
<comment type="caution">
    <text evidence="2">The sequence shown here is derived from an EMBL/GenBank/DDBJ whole genome shotgun (WGS) entry which is preliminary data.</text>
</comment>
<keyword evidence="3" id="KW-1185">Reference proteome</keyword>
<gene>
    <name evidence="2" type="ORF">NE237_003169</name>
</gene>
<dbReference type="Proteomes" id="UP001141806">
    <property type="component" value="Unassembled WGS sequence"/>
</dbReference>
<proteinExistence type="predicted"/>
<organism evidence="2 3">
    <name type="scientific">Protea cynaroides</name>
    <dbReference type="NCBI Taxonomy" id="273540"/>
    <lineage>
        <taxon>Eukaryota</taxon>
        <taxon>Viridiplantae</taxon>
        <taxon>Streptophyta</taxon>
        <taxon>Embryophyta</taxon>
        <taxon>Tracheophyta</taxon>
        <taxon>Spermatophyta</taxon>
        <taxon>Magnoliopsida</taxon>
        <taxon>Proteales</taxon>
        <taxon>Proteaceae</taxon>
        <taxon>Protea</taxon>
    </lineage>
</organism>
<feature type="transmembrane region" description="Helical" evidence="1">
    <location>
        <begin position="103"/>
        <end position="120"/>
    </location>
</feature>